<evidence type="ECO:0000313" key="2">
    <source>
        <dbReference type="EnsemblPlants" id="Pp3c14_6200V3.2"/>
    </source>
</evidence>
<name>A0A7I4AYX4_PHYPA</name>
<evidence type="ECO:0000256" key="1">
    <source>
        <dbReference type="SAM" id="MobiDB-lite"/>
    </source>
</evidence>
<reference evidence="2 3" key="2">
    <citation type="journal article" date="2018" name="Plant J.">
        <title>The Physcomitrella patens chromosome-scale assembly reveals moss genome structure and evolution.</title>
        <authorList>
            <person name="Lang D."/>
            <person name="Ullrich K.K."/>
            <person name="Murat F."/>
            <person name="Fuchs J."/>
            <person name="Jenkins J."/>
            <person name="Haas F.B."/>
            <person name="Piednoel M."/>
            <person name="Gundlach H."/>
            <person name="Van Bel M."/>
            <person name="Meyberg R."/>
            <person name="Vives C."/>
            <person name="Morata J."/>
            <person name="Symeonidi A."/>
            <person name="Hiss M."/>
            <person name="Muchero W."/>
            <person name="Kamisugi Y."/>
            <person name="Saleh O."/>
            <person name="Blanc G."/>
            <person name="Decker E.L."/>
            <person name="van Gessel N."/>
            <person name="Grimwood J."/>
            <person name="Hayes R.D."/>
            <person name="Graham S.W."/>
            <person name="Gunter L.E."/>
            <person name="McDaniel S.F."/>
            <person name="Hoernstein S.N.W."/>
            <person name="Larsson A."/>
            <person name="Li F.W."/>
            <person name="Perroud P.F."/>
            <person name="Phillips J."/>
            <person name="Ranjan P."/>
            <person name="Rokshar D.S."/>
            <person name="Rothfels C.J."/>
            <person name="Schneider L."/>
            <person name="Shu S."/>
            <person name="Stevenson D.W."/>
            <person name="Thummler F."/>
            <person name="Tillich M."/>
            <person name="Villarreal Aguilar J.C."/>
            <person name="Widiez T."/>
            <person name="Wong G.K."/>
            <person name="Wymore A."/>
            <person name="Zhang Y."/>
            <person name="Zimmer A.D."/>
            <person name="Quatrano R.S."/>
            <person name="Mayer K.F.X."/>
            <person name="Goodstein D."/>
            <person name="Casacuberta J.M."/>
            <person name="Vandepoele K."/>
            <person name="Reski R."/>
            <person name="Cuming A.C."/>
            <person name="Tuskan G.A."/>
            <person name="Maumus F."/>
            <person name="Salse J."/>
            <person name="Schmutz J."/>
            <person name="Rensing S.A."/>
        </authorList>
    </citation>
    <scope>NUCLEOTIDE SEQUENCE [LARGE SCALE GENOMIC DNA]</scope>
    <source>
        <strain evidence="2 3">cv. Gransden 2004</strain>
    </source>
</reference>
<feature type="compositionally biased region" description="Polar residues" evidence="1">
    <location>
        <begin position="1"/>
        <end position="21"/>
    </location>
</feature>
<keyword evidence="3" id="KW-1185">Reference proteome</keyword>
<evidence type="ECO:0000313" key="3">
    <source>
        <dbReference type="Proteomes" id="UP000006727"/>
    </source>
</evidence>
<organism evidence="2 3">
    <name type="scientific">Physcomitrium patens</name>
    <name type="common">Spreading-leaved earth moss</name>
    <name type="synonym">Physcomitrella patens</name>
    <dbReference type="NCBI Taxonomy" id="3218"/>
    <lineage>
        <taxon>Eukaryota</taxon>
        <taxon>Viridiplantae</taxon>
        <taxon>Streptophyta</taxon>
        <taxon>Embryophyta</taxon>
        <taxon>Bryophyta</taxon>
        <taxon>Bryophytina</taxon>
        <taxon>Bryopsida</taxon>
        <taxon>Funariidae</taxon>
        <taxon>Funariales</taxon>
        <taxon>Funariaceae</taxon>
        <taxon>Physcomitrium</taxon>
    </lineage>
</organism>
<protein>
    <submittedName>
        <fullName evidence="2">Uncharacterized protein</fullName>
    </submittedName>
</protein>
<reference evidence="2 3" key="1">
    <citation type="journal article" date="2008" name="Science">
        <title>The Physcomitrella genome reveals evolutionary insights into the conquest of land by plants.</title>
        <authorList>
            <person name="Rensing S."/>
            <person name="Lang D."/>
            <person name="Zimmer A."/>
            <person name="Terry A."/>
            <person name="Salamov A."/>
            <person name="Shapiro H."/>
            <person name="Nishiyama T."/>
            <person name="Perroud P.-F."/>
            <person name="Lindquist E."/>
            <person name="Kamisugi Y."/>
            <person name="Tanahashi T."/>
            <person name="Sakakibara K."/>
            <person name="Fujita T."/>
            <person name="Oishi K."/>
            <person name="Shin-I T."/>
            <person name="Kuroki Y."/>
            <person name="Toyoda A."/>
            <person name="Suzuki Y."/>
            <person name="Hashimoto A."/>
            <person name="Yamaguchi K."/>
            <person name="Sugano A."/>
            <person name="Kohara Y."/>
            <person name="Fujiyama A."/>
            <person name="Anterola A."/>
            <person name="Aoki S."/>
            <person name="Ashton N."/>
            <person name="Barbazuk W.B."/>
            <person name="Barker E."/>
            <person name="Bennetzen J."/>
            <person name="Bezanilla M."/>
            <person name="Blankenship R."/>
            <person name="Cho S.H."/>
            <person name="Dutcher S."/>
            <person name="Estelle M."/>
            <person name="Fawcett J.A."/>
            <person name="Gundlach H."/>
            <person name="Hanada K."/>
            <person name="Heyl A."/>
            <person name="Hicks K.A."/>
            <person name="Hugh J."/>
            <person name="Lohr M."/>
            <person name="Mayer K."/>
            <person name="Melkozernov A."/>
            <person name="Murata T."/>
            <person name="Nelson D."/>
            <person name="Pils B."/>
            <person name="Prigge M."/>
            <person name="Reiss B."/>
            <person name="Renner T."/>
            <person name="Rombauts S."/>
            <person name="Rushton P."/>
            <person name="Sanderfoot A."/>
            <person name="Schween G."/>
            <person name="Shiu S.-H."/>
            <person name="Stueber K."/>
            <person name="Theodoulou F.L."/>
            <person name="Tu H."/>
            <person name="Van de Peer Y."/>
            <person name="Verrier P.J."/>
            <person name="Waters E."/>
            <person name="Wood A."/>
            <person name="Yang L."/>
            <person name="Cove D."/>
            <person name="Cuming A."/>
            <person name="Hasebe M."/>
            <person name="Lucas S."/>
            <person name="Mishler D.B."/>
            <person name="Reski R."/>
            <person name="Grigoriev I."/>
            <person name="Quatrano R.S."/>
            <person name="Boore J.L."/>
        </authorList>
    </citation>
    <scope>NUCLEOTIDE SEQUENCE [LARGE SCALE GENOMIC DNA]</scope>
    <source>
        <strain evidence="2 3">cv. Gransden 2004</strain>
    </source>
</reference>
<reference evidence="2" key="3">
    <citation type="submission" date="2020-12" db="UniProtKB">
        <authorList>
            <consortium name="EnsemblPlants"/>
        </authorList>
    </citation>
    <scope>IDENTIFICATION</scope>
</reference>
<dbReference type="AlphaFoldDB" id="A0A7I4AYX4"/>
<dbReference type="Gramene" id="Pp3c14_6200V3.2">
    <property type="protein sequence ID" value="Pp3c14_6200V3.2"/>
    <property type="gene ID" value="Pp3c14_6200"/>
</dbReference>
<dbReference type="EMBL" id="ABEU02000014">
    <property type="status" value="NOT_ANNOTATED_CDS"/>
    <property type="molecule type" value="Genomic_DNA"/>
</dbReference>
<dbReference type="EnsemblPlants" id="Pp3c14_6200V3.2">
    <property type="protein sequence ID" value="Pp3c14_6200V3.2"/>
    <property type="gene ID" value="Pp3c14_6200"/>
</dbReference>
<accession>A0A7I4AYX4</accession>
<proteinExistence type="predicted"/>
<feature type="region of interest" description="Disordered" evidence="1">
    <location>
        <begin position="1"/>
        <end position="57"/>
    </location>
</feature>
<feature type="compositionally biased region" description="Pro residues" evidence="1">
    <location>
        <begin position="30"/>
        <end position="45"/>
    </location>
</feature>
<sequence length="124" mass="13693">MKQDSSGAEQGGSSNSEQRPQPGQYDGRPMGPPPYGYSQQGPPPHFQHQHFRGPPPCAQVLNPSAVLTSHHTSRRCRYETHMLRLHEASEIPDLDAAVQVGLINSMLNAFHVTTSLDCWALEVH</sequence>
<dbReference type="Proteomes" id="UP000006727">
    <property type="component" value="Chromosome 14"/>
</dbReference>